<evidence type="ECO:0000313" key="4">
    <source>
        <dbReference type="Proteomes" id="UP000268291"/>
    </source>
</evidence>
<dbReference type="GO" id="GO:0016787">
    <property type="term" value="F:hydrolase activity"/>
    <property type="evidence" value="ECO:0007669"/>
    <property type="project" value="UniProtKB-KW"/>
</dbReference>
<reference evidence="3 4" key="1">
    <citation type="submission" date="2018-12" db="EMBL/GenBank/DDBJ databases">
        <authorList>
            <person name="hu s."/>
            <person name="Xu Y."/>
            <person name="Xu B."/>
            <person name="Li F."/>
        </authorList>
    </citation>
    <scope>NUCLEOTIDE SEQUENCE [LARGE SCALE GENOMIC DNA]</scope>
    <source>
        <strain evidence="3 4">KSW2-17</strain>
    </source>
</reference>
<name>A0ABY0CDE5_9MICO</name>
<evidence type="ECO:0000256" key="1">
    <source>
        <dbReference type="SAM" id="MobiDB-lite"/>
    </source>
</evidence>
<keyword evidence="3" id="KW-0378">Hydrolase</keyword>
<organism evidence="3 4">
    <name type="scientific">Labedella gwakjiensis</name>
    <dbReference type="NCBI Taxonomy" id="390269"/>
    <lineage>
        <taxon>Bacteria</taxon>
        <taxon>Bacillati</taxon>
        <taxon>Actinomycetota</taxon>
        <taxon>Actinomycetes</taxon>
        <taxon>Micrococcales</taxon>
        <taxon>Microbacteriaceae</taxon>
        <taxon>Labedella</taxon>
    </lineage>
</organism>
<accession>A0ABY0CDE5</accession>
<sequence length="249" mass="26702">MFRCETRTMRPLEGRPPRPVWQAGPMSTPMDDALWSRDDDGTSPLVVLLHGQGGTERDLAPVFPLLPPEVVAVSLRGTHPDGAGFSWFVTPEGVREATAEHVAPAADALIALTRSLTSDPSDPDDPDAAGRRPVALVGYSQGGAVAIHVLRRAPRSVDTAVILAGFLGVGDEPGDDELLDVRPPVFWMRGLRDESNTLMDVQRVAYFLPPHSTLTTAEHPLLGHELSEPFFAATARSVSAWAARLPGPA</sequence>
<dbReference type="Pfam" id="PF12697">
    <property type="entry name" value="Abhydrolase_6"/>
    <property type="match status" value="1"/>
</dbReference>
<dbReference type="EMBL" id="RZGY01000001">
    <property type="protein sequence ID" value="RUQ87668.1"/>
    <property type="molecule type" value="Genomic_DNA"/>
</dbReference>
<evidence type="ECO:0000259" key="2">
    <source>
        <dbReference type="Pfam" id="PF12697"/>
    </source>
</evidence>
<dbReference type="InterPro" id="IPR029058">
    <property type="entry name" value="AB_hydrolase_fold"/>
</dbReference>
<dbReference type="InterPro" id="IPR000073">
    <property type="entry name" value="AB_hydrolase_1"/>
</dbReference>
<keyword evidence="4" id="KW-1185">Reference proteome</keyword>
<feature type="compositionally biased region" description="Basic and acidic residues" evidence="1">
    <location>
        <begin position="1"/>
        <end position="16"/>
    </location>
</feature>
<protein>
    <submittedName>
        <fullName evidence="3">Alpha/beta fold hydrolase</fullName>
    </submittedName>
</protein>
<dbReference type="Gene3D" id="3.40.50.1820">
    <property type="entry name" value="alpha/beta hydrolase"/>
    <property type="match status" value="1"/>
</dbReference>
<comment type="caution">
    <text evidence="3">The sequence shown here is derived from an EMBL/GenBank/DDBJ whole genome shotgun (WGS) entry which is preliminary data.</text>
</comment>
<feature type="domain" description="AB hydrolase-1" evidence="2">
    <location>
        <begin position="46"/>
        <end position="235"/>
    </location>
</feature>
<dbReference type="SUPFAM" id="SSF53474">
    <property type="entry name" value="alpha/beta-Hydrolases"/>
    <property type="match status" value="1"/>
</dbReference>
<proteinExistence type="predicted"/>
<dbReference type="Proteomes" id="UP000268291">
    <property type="component" value="Unassembled WGS sequence"/>
</dbReference>
<evidence type="ECO:0000313" key="3">
    <source>
        <dbReference type="EMBL" id="RUQ87668.1"/>
    </source>
</evidence>
<gene>
    <name evidence="3" type="ORF">ELQ93_12450</name>
</gene>
<feature type="region of interest" description="Disordered" evidence="1">
    <location>
        <begin position="1"/>
        <end position="25"/>
    </location>
</feature>